<evidence type="ECO:0000313" key="5">
    <source>
        <dbReference type="EMBL" id="EDO47634.1"/>
    </source>
</evidence>
<dbReference type="eggNOG" id="KOG0395">
    <property type="taxonomic scope" value="Eukaryota"/>
</dbReference>
<dbReference type="InterPro" id="IPR051065">
    <property type="entry name" value="Ras-related_GTPase"/>
</dbReference>
<dbReference type="Gene3D" id="3.40.50.300">
    <property type="entry name" value="P-loop containing nucleotide triphosphate hydrolases"/>
    <property type="match status" value="1"/>
</dbReference>
<evidence type="ECO:0000256" key="3">
    <source>
        <dbReference type="ARBA" id="ARBA00022801"/>
    </source>
</evidence>
<dbReference type="OMA" id="IMATMYS"/>
<dbReference type="GO" id="GO:0003925">
    <property type="term" value="F:G protein activity"/>
    <property type="evidence" value="ECO:0007669"/>
    <property type="project" value="UniProtKB-EC"/>
</dbReference>
<dbReference type="SMART" id="SM00175">
    <property type="entry name" value="RAB"/>
    <property type="match status" value="1"/>
</dbReference>
<evidence type="ECO:0000313" key="6">
    <source>
        <dbReference type="Proteomes" id="UP000001593"/>
    </source>
</evidence>
<accession>A7RLN0</accession>
<dbReference type="PROSITE" id="PS51419">
    <property type="entry name" value="RAB"/>
    <property type="match status" value="1"/>
</dbReference>
<dbReference type="PANTHER" id="PTHR45704">
    <property type="entry name" value="RAS-LIKE FAMILY MEMBER 11"/>
    <property type="match status" value="1"/>
</dbReference>
<dbReference type="InParanoid" id="A7RLN0"/>
<dbReference type="SMART" id="SM00173">
    <property type="entry name" value="RAS"/>
    <property type="match status" value="1"/>
</dbReference>
<keyword evidence="6" id="KW-1185">Reference proteome</keyword>
<reference evidence="5 6" key="1">
    <citation type="journal article" date="2007" name="Science">
        <title>Sea anemone genome reveals ancestral eumetazoan gene repertoire and genomic organization.</title>
        <authorList>
            <person name="Putnam N.H."/>
            <person name="Srivastava M."/>
            <person name="Hellsten U."/>
            <person name="Dirks B."/>
            <person name="Chapman J."/>
            <person name="Salamov A."/>
            <person name="Terry A."/>
            <person name="Shapiro H."/>
            <person name="Lindquist E."/>
            <person name="Kapitonov V.V."/>
            <person name="Jurka J."/>
            <person name="Genikhovich G."/>
            <person name="Grigoriev I.V."/>
            <person name="Lucas S.M."/>
            <person name="Steele R.E."/>
            <person name="Finnerty J.R."/>
            <person name="Technau U."/>
            <person name="Martindale M.Q."/>
            <person name="Rokhsar D.S."/>
        </authorList>
    </citation>
    <scope>NUCLEOTIDE SEQUENCE [LARGE SCALE GENOMIC DNA]</scope>
    <source>
        <strain evidence="6">CH2 X CH6</strain>
    </source>
</reference>
<evidence type="ECO:0000256" key="2">
    <source>
        <dbReference type="ARBA" id="ARBA00011984"/>
    </source>
</evidence>
<evidence type="ECO:0000256" key="1">
    <source>
        <dbReference type="ARBA" id="ARBA00008344"/>
    </source>
</evidence>
<dbReference type="Proteomes" id="UP000001593">
    <property type="component" value="Unassembled WGS sequence"/>
</dbReference>
<dbReference type="Pfam" id="PF00071">
    <property type="entry name" value="Ras"/>
    <property type="match status" value="1"/>
</dbReference>
<dbReference type="EMBL" id="DS469518">
    <property type="protein sequence ID" value="EDO47634.1"/>
    <property type="molecule type" value="Genomic_DNA"/>
</dbReference>
<keyword evidence="3" id="KW-0378">Hydrolase</keyword>
<comment type="catalytic activity">
    <reaction evidence="4">
        <text>GTP + H2O = GDP + phosphate + H(+)</text>
        <dbReference type="Rhea" id="RHEA:19669"/>
        <dbReference type="ChEBI" id="CHEBI:15377"/>
        <dbReference type="ChEBI" id="CHEBI:15378"/>
        <dbReference type="ChEBI" id="CHEBI:37565"/>
        <dbReference type="ChEBI" id="CHEBI:43474"/>
        <dbReference type="ChEBI" id="CHEBI:58189"/>
        <dbReference type="EC" id="3.6.5.2"/>
    </reaction>
</comment>
<comment type="similarity">
    <text evidence="1">Belongs to the small GTPase superfamily. Ras family.</text>
</comment>
<protein>
    <recommendedName>
        <fullName evidence="2">small monomeric GTPase</fullName>
        <ecNumber evidence="2">3.6.5.2</ecNumber>
    </recommendedName>
</protein>
<evidence type="ECO:0000256" key="4">
    <source>
        <dbReference type="ARBA" id="ARBA00048098"/>
    </source>
</evidence>
<sequence>MPHIVAGGRILFRPILSTAFAVRFLTRRFIGEYDKDLGFLSTGSPVVGKSCDVTWCQHTLPHGSSPSTGNPISSATIQRLATQADVFIILYSITDRHSFQEAKRFVCTTINSRNPHNLPHILLVGNKKDLEHLREVSDLEGAELSRQFSCSFREISVSERDGYREVSEVMRTALRDVMCKNVVTQSQGRRSSSSGWYLTKMKEGIIKRTGSIRKKSLTQSRDIA</sequence>
<name>A7RLN0_NEMVE</name>
<dbReference type="InterPro" id="IPR027417">
    <property type="entry name" value="P-loop_NTPase"/>
</dbReference>
<proteinExistence type="inferred from homology"/>
<dbReference type="PROSITE" id="PS51421">
    <property type="entry name" value="RAS"/>
    <property type="match status" value="1"/>
</dbReference>
<dbReference type="PhylomeDB" id="A7RLN0"/>
<organism evidence="5 6">
    <name type="scientific">Nematostella vectensis</name>
    <name type="common">Starlet sea anemone</name>
    <dbReference type="NCBI Taxonomy" id="45351"/>
    <lineage>
        <taxon>Eukaryota</taxon>
        <taxon>Metazoa</taxon>
        <taxon>Cnidaria</taxon>
        <taxon>Anthozoa</taxon>
        <taxon>Hexacorallia</taxon>
        <taxon>Actiniaria</taxon>
        <taxon>Edwardsiidae</taxon>
        <taxon>Nematostella</taxon>
    </lineage>
</organism>
<dbReference type="HOGENOM" id="CLU_041217_9_7_1"/>
<gene>
    <name evidence="5" type="ORF">NEMVEDRAFT_v1g198907</name>
</gene>
<dbReference type="EC" id="3.6.5.2" evidence="2"/>
<dbReference type="GO" id="GO:0005525">
    <property type="term" value="F:GTP binding"/>
    <property type="evidence" value="ECO:0007669"/>
    <property type="project" value="InterPro"/>
</dbReference>
<dbReference type="InterPro" id="IPR001806">
    <property type="entry name" value="Small_GTPase"/>
</dbReference>
<dbReference type="SUPFAM" id="SSF52540">
    <property type="entry name" value="P-loop containing nucleoside triphosphate hydrolases"/>
    <property type="match status" value="1"/>
</dbReference>
<dbReference type="STRING" id="45351.A7RLN0"/>
<dbReference type="AlphaFoldDB" id="A7RLN0"/>